<dbReference type="RefSeq" id="WP_369202312.1">
    <property type="nucleotide sequence ID" value="NZ_JBFNXQ010000002.1"/>
</dbReference>
<keyword evidence="2" id="KW-0378">Hydrolase</keyword>
<dbReference type="EMBL" id="JBFNXQ010000002">
    <property type="protein sequence ID" value="MEX5716938.1"/>
    <property type="molecule type" value="Genomic_DNA"/>
</dbReference>
<organism evidence="2 3">
    <name type="scientific">Geodermatophilus maliterrae</name>
    <dbReference type="NCBI Taxonomy" id="3162531"/>
    <lineage>
        <taxon>Bacteria</taxon>
        <taxon>Bacillati</taxon>
        <taxon>Actinomycetota</taxon>
        <taxon>Actinomycetes</taxon>
        <taxon>Geodermatophilales</taxon>
        <taxon>Geodermatophilaceae</taxon>
        <taxon>Geodermatophilus</taxon>
    </lineage>
</organism>
<feature type="domain" description="SGNH hydrolase-type esterase" evidence="1">
    <location>
        <begin position="10"/>
        <end position="198"/>
    </location>
</feature>
<keyword evidence="3" id="KW-1185">Reference proteome</keyword>
<name>A0ABV3X8R7_9ACTN</name>
<sequence>MPAAPPCYVALGDSISIDDYAGGPGRGGAGLLFRNRDDDFPDWRGRDLLSLDPATTFALLASDGATTRTLLQAQLPRLRALPARPTLVTLTIGGNDLLSVYGDTAAAREVVTRVAAAVDAALAELAGLLAPGGRVVVGTVYDPSDGTGDTAALGLPPWPDAVAVIGELDDALRGVAARHGAAVADIAGVFRGHGLRAGDPSQHAARPAQRRLWFCDVIEPNAWGAGGVRTAFWAALHG</sequence>
<dbReference type="GO" id="GO:0016787">
    <property type="term" value="F:hydrolase activity"/>
    <property type="evidence" value="ECO:0007669"/>
    <property type="project" value="UniProtKB-KW"/>
</dbReference>
<proteinExistence type="predicted"/>
<evidence type="ECO:0000259" key="1">
    <source>
        <dbReference type="Pfam" id="PF13472"/>
    </source>
</evidence>
<evidence type="ECO:0000313" key="2">
    <source>
        <dbReference type="EMBL" id="MEX5716938.1"/>
    </source>
</evidence>
<evidence type="ECO:0000313" key="3">
    <source>
        <dbReference type="Proteomes" id="UP001560045"/>
    </source>
</evidence>
<accession>A0ABV3X8R7</accession>
<gene>
    <name evidence="2" type="ORF">ABQ292_00980</name>
</gene>
<comment type="caution">
    <text evidence="2">The sequence shown here is derived from an EMBL/GenBank/DDBJ whole genome shotgun (WGS) entry which is preliminary data.</text>
</comment>
<dbReference type="Proteomes" id="UP001560045">
    <property type="component" value="Unassembled WGS sequence"/>
</dbReference>
<dbReference type="SUPFAM" id="SSF52266">
    <property type="entry name" value="SGNH hydrolase"/>
    <property type="match status" value="1"/>
</dbReference>
<dbReference type="InterPro" id="IPR036514">
    <property type="entry name" value="SGNH_hydro_sf"/>
</dbReference>
<dbReference type="Pfam" id="PF13472">
    <property type="entry name" value="Lipase_GDSL_2"/>
    <property type="match status" value="1"/>
</dbReference>
<dbReference type="EC" id="3.1.-.-" evidence="2"/>
<protein>
    <submittedName>
        <fullName evidence="2">SGNH/GDSL hydrolase family protein</fullName>
        <ecNumber evidence="2">3.1.-.-</ecNumber>
    </submittedName>
</protein>
<dbReference type="Gene3D" id="3.40.50.1110">
    <property type="entry name" value="SGNH hydrolase"/>
    <property type="match status" value="1"/>
</dbReference>
<reference evidence="2 3" key="1">
    <citation type="submission" date="2024-06" db="EMBL/GenBank/DDBJ databases">
        <title>Draft genome sequence of Geodermatophilus badlandi, a novel member of the Geodermatophilaceae isolated from badland sedimentary rocks in the Red desert, Wyoming, USA.</title>
        <authorList>
            <person name="Ben Tekaya S."/>
            <person name="Nouioui I."/>
            <person name="Flores G.M."/>
            <person name="Shaal M.N."/>
            <person name="Bredoire F."/>
            <person name="Basile F."/>
            <person name="Van Diepen L."/>
            <person name="Ward N.L."/>
        </authorList>
    </citation>
    <scope>NUCLEOTIDE SEQUENCE [LARGE SCALE GENOMIC DNA]</scope>
    <source>
        <strain evidence="2 3">WL48A</strain>
    </source>
</reference>
<dbReference type="InterPro" id="IPR013830">
    <property type="entry name" value="SGNH_hydro"/>
</dbReference>